<gene>
    <name evidence="2" type="ORF">JF75_17160</name>
</gene>
<reference evidence="2 3" key="1">
    <citation type="submission" date="2015-01" db="EMBL/GenBank/DDBJ databases">
        <title>Comparative genomics of the lactic acid bacteria isolated from the honey bee gut.</title>
        <authorList>
            <person name="Ellegaard K.M."/>
            <person name="Tamarit D."/>
            <person name="Javelind E."/>
            <person name="Olofsson T."/>
            <person name="Andersson S.G."/>
            <person name="Vasquez A."/>
        </authorList>
    </citation>
    <scope>NUCLEOTIDE SEQUENCE [LARGE SCALE GENOMIC DNA]</scope>
    <source>
        <strain evidence="2 3">Hma2</strain>
    </source>
</reference>
<feature type="transmembrane region" description="Helical" evidence="1">
    <location>
        <begin position="12"/>
        <end position="28"/>
    </location>
</feature>
<dbReference type="EMBL" id="JXLH01000024">
    <property type="protein sequence ID" value="KJY55525.1"/>
    <property type="molecule type" value="Genomic_DNA"/>
</dbReference>
<sequence length="115" mass="12805">MILKKLSYKARVLICGFIQVLLGIFLTFGLGKSIGFLFCFLILALMCFISAFFGKNPTTRIKKISEKAYKNSKKFSAISGLVFLFLGLVDMITSPKSGSNFLYLDTGLIFLLLPE</sequence>
<protein>
    <submittedName>
        <fullName evidence="2">Uncharacterized protein</fullName>
    </submittedName>
</protein>
<keyword evidence="3" id="KW-1185">Reference proteome</keyword>
<keyword evidence="1" id="KW-0472">Membrane</keyword>
<dbReference type="HOGENOM" id="CLU_2117911_0_0_9"/>
<name>A0A0F4LAA1_9LACO</name>
<evidence type="ECO:0000313" key="3">
    <source>
        <dbReference type="Proteomes" id="UP000033612"/>
    </source>
</evidence>
<evidence type="ECO:0000256" key="1">
    <source>
        <dbReference type="SAM" id="Phobius"/>
    </source>
</evidence>
<organism evidence="2 3">
    <name type="scientific">Lactobacillus kimbladii</name>
    <dbReference type="NCBI Taxonomy" id="1218506"/>
    <lineage>
        <taxon>Bacteria</taxon>
        <taxon>Bacillati</taxon>
        <taxon>Bacillota</taxon>
        <taxon>Bacilli</taxon>
        <taxon>Lactobacillales</taxon>
        <taxon>Lactobacillaceae</taxon>
        <taxon>Lactobacillus</taxon>
    </lineage>
</organism>
<dbReference type="AlphaFoldDB" id="A0A0F4LAA1"/>
<keyword evidence="1" id="KW-1133">Transmembrane helix</keyword>
<comment type="caution">
    <text evidence="2">The sequence shown here is derived from an EMBL/GenBank/DDBJ whole genome shotgun (WGS) entry which is preliminary data.</text>
</comment>
<proteinExistence type="predicted"/>
<dbReference type="Proteomes" id="UP000033612">
    <property type="component" value="Unassembled WGS sequence"/>
</dbReference>
<feature type="transmembrane region" description="Helical" evidence="1">
    <location>
        <begin position="34"/>
        <end position="54"/>
    </location>
</feature>
<feature type="transmembrane region" description="Helical" evidence="1">
    <location>
        <begin position="75"/>
        <end position="93"/>
    </location>
</feature>
<keyword evidence="1" id="KW-0812">Transmembrane</keyword>
<evidence type="ECO:0000313" key="2">
    <source>
        <dbReference type="EMBL" id="KJY55525.1"/>
    </source>
</evidence>
<dbReference type="PATRIC" id="fig|1218506.3.peg.1799"/>
<accession>A0A0F4LAA1</accession>